<organism evidence="1">
    <name type="scientific">Brassica cretica</name>
    <name type="common">Mustard</name>
    <dbReference type="NCBI Taxonomy" id="69181"/>
    <lineage>
        <taxon>Eukaryota</taxon>
        <taxon>Viridiplantae</taxon>
        <taxon>Streptophyta</taxon>
        <taxon>Embryophyta</taxon>
        <taxon>Tracheophyta</taxon>
        <taxon>Spermatophyta</taxon>
        <taxon>Magnoliopsida</taxon>
        <taxon>eudicotyledons</taxon>
        <taxon>Gunneridae</taxon>
        <taxon>Pentapetalae</taxon>
        <taxon>rosids</taxon>
        <taxon>malvids</taxon>
        <taxon>Brassicales</taxon>
        <taxon>Brassicaceae</taxon>
        <taxon>Brassiceae</taxon>
        <taxon>Brassica</taxon>
    </lineage>
</organism>
<name>A0A8S9LFI4_BRACR</name>
<evidence type="ECO:0000313" key="1">
    <source>
        <dbReference type="EMBL" id="KAF2604208.1"/>
    </source>
</evidence>
<sequence length="124" mass="14827">MVKPPNRFRYSLIVKDEKRLTDISQRAENSEEIRSPAIVVRRVLVDGRIWKEPTKYEKQQRQDLMIYRLESELRMMTSVLEGYRMALKETKLQKASSQHRKRFPLRDQKPVYKDVKGSEGLVLY</sequence>
<dbReference type="AlphaFoldDB" id="A0A8S9LFI4"/>
<comment type="caution">
    <text evidence="1">The sequence shown here is derived from an EMBL/GenBank/DDBJ whole genome shotgun (WGS) entry which is preliminary data.</text>
</comment>
<dbReference type="PANTHER" id="PTHR35120:SF2">
    <property type="entry name" value="AMINOTRANSFERASE-LIKE PLANT MOBILE DOMAIN-CONTAINING PROTEIN"/>
    <property type="match status" value="1"/>
</dbReference>
<protein>
    <submittedName>
        <fullName evidence="1">Uncharacterized protein</fullName>
    </submittedName>
</protein>
<reference evidence="1" key="1">
    <citation type="submission" date="2019-12" db="EMBL/GenBank/DDBJ databases">
        <title>Genome sequencing and annotation of Brassica cretica.</title>
        <authorList>
            <person name="Studholme D.J."/>
            <person name="Sarris P.F."/>
        </authorList>
    </citation>
    <scope>NUCLEOTIDE SEQUENCE</scope>
    <source>
        <strain evidence="1">PFS-102/07</strain>
        <tissue evidence="1">Leaf</tissue>
    </source>
</reference>
<accession>A0A8S9LFI4</accession>
<dbReference type="EMBL" id="QGKY02000094">
    <property type="protein sequence ID" value="KAF2604208.1"/>
    <property type="molecule type" value="Genomic_DNA"/>
</dbReference>
<dbReference type="PANTHER" id="PTHR35120">
    <property type="entry name" value="HISTONE ACETYLTRANSFERASE KAT6B-LIKE"/>
    <property type="match status" value="1"/>
</dbReference>
<gene>
    <name evidence="1" type="ORF">F2Q70_00026614</name>
</gene>
<proteinExistence type="predicted"/>